<evidence type="ECO:0000313" key="1">
    <source>
        <dbReference type="EMBL" id="HJF40971.1"/>
    </source>
</evidence>
<dbReference type="InterPro" id="IPR036890">
    <property type="entry name" value="HATPase_C_sf"/>
</dbReference>
<reference evidence="1" key="1">
    <citation type="journal article" date="2021" name="PeerJ">
        <title>Extensive microbial diversity within the chicken gut microbiome revealed by metagenomics and culture.</title>
        <authorList>
            <person name="Gilroy R."/>
            <person name="Ravi A."/>
            <person name="Getino M."/>
            <person name="Pursley I."/>
            <person name="Horton D.L."/>
            <person name="Alikhan N.F."/>
            <person name="Baker D."/>
            <person name="Gharbi K."/>
            <person name="Hall N."/>
            <person name="Watson M."/>
            <person name="Adriaenssens E.M."/>
            <person name="Foster-Nyarko E."/>
            <person name="Jarju S."/>
            <person name="Secka A."/>
            <person name="Antonio M."/>
            <person name="Oren A."/>
            <person name="Chaudhuri R.R."/>
            <person name="La Ragione R."/>
            <person name="Hildebrand F."/>
            <person name="Pallen M.J."/>
        </authorList>
    </citation>
    <scope>NUCLEOTIDE SEQUENCE</scope>
    <source>
        <strain evidence="1">CHK193-16274</strain>
    </source>
</reference>
<name>A0A921GC65_9FIRM</name>
<dbReference type="Gene3D" id="3.30.565.10">
    <property type="entry name" value="Histidine kinase-like ATPase, C-terminal domain"/>
    <property type="match status" value="1"/>
</dbReference>
<sequence>METQEIIIEPKVDDVQEFIEIAMDFSNPLDLVREAISNAFDAQAKEILLDFSVVQIYGEKVLKIQITDNGTGMDLDGLKSFYDLGNSLRRNDEATIGEKGHGTKVFFNSKKIEVITTRNGKKYCAIMLNPSRELFDRRIPKVTVTTENVEMQEHGTSITILGYNNDRREKFTHDQLKDYILWFTKFGSIECEFGKEENKDVKLKFKGVDKKELEELSFGHVFPTESCSVSDLFEKYLVEAPQWYCRKIVRTGRLKSMPEIEFNAVFCIEGNKIKYGYNNMLRRKGKVAQAGAYTVQERYGLWLCKDFIPIQRKNEWITSKGSEYTKFHAFVNCQDLRLTANRGSIDNTPSEILEDLKKAVQEIYNEIIQGDDWIDLEWLDSEVSAYNTAEKEKKDFKRRIDRINRTRIADYNGIRLVEPNLESGVFTIFMQLSTYNPDIFPFVPLDYDTHSGIDVIVKENDKSPIKTSKLYYVEFKNYLTKDFNHTFDNLYSIVCWDINLSEIKNNEEVTDIAKQRRILKIIPPENEGDYTRYYLDYPRGGRKIEIFVLKSYLKEKLKIEFFPRTEKSSV</sequence>
<protein>
    <submittedName>
        <fullName evidence="1">ATP-binding protein</fullName>
    </submittedName>
</protein>
<gene>
    <name evidence="1" type="ORF">K8V91_08610</name>
</gene>
<dbReference type="SUPFAM" id="SSF55874">
    <property type="entry name" value="ATPase domain of HSP90 chaperone/DNA topoisomerase II/histidine kinase"/>
    <property type="match status" value="1"/>
</dbReference>
<evidence type="ECO:0000313" key="2">
    <source>
        <dbReference type="Proteomes" id="UP000749320"/>
    </source>
</evidence>
<dbReference type="EMBL" id="DYWV01000291">
    <property type="protein sequence ID" value="HJF40971.1"/>
    <property type="molecule type" value="Genomic_DNA"/>
</dbReference>
<dbReference type="Proteomes" id="UP000749320">
    <property type="component" value="Unassembled WGS sequence"/>
</dbReference>
<keyword evidence="1" id="KW-0067">ATP-binding</keyword>
<accession>A0A921GC65</accession>
<dbReference type="GO" id="GO:0005524">
    <property type="term" value="F:ATP binding"/>
    <property type="evidence" value="ECO:0007669"/>
    <property type="project" value="UniProtKB-KW"/>
</dbReference>
<proteinExistence type="predicted"/>
<organism evidence="1 2">
    <name type="scientific">Thomasclavelia spiroformis</name>
    <dbReference type="NCBI Taxonomy" id="29348"/>
    <lineage>
        <taxon>Bacteria</taxon>
        <taxon>Bacillati</taxon>
        <taxon>Bacillota</taxon>
        <taxon>Erysipelotrichia</taxon>
        <taxon>Erysipelotrichales</taxon>
        <taxon>Coprobacillaceae</taxon>
        <taxon>Thomasclavelia</taxon>
    </lineage>
</organism>
<reference evidence="1" key="2">
    <citation type="submission" date="2021-09" db="EMBL/GenBank/DDBJ databases">
        <authorList>
            <person name="Gilroy R."/>
        </authorList>
    </citation>
    <scope>NUCLEOTIDE SEQUENCE</scope>
    <source>
        <strain evidence="1">CHK193-16274</strain>
    </source>
</reference>
<comment type="caution">
    <text evidence="1">The sequence shown here is derived from an EMBL/GenBank/DDBJ whole genome shotgun (WGS) entry which is preliminary data.</text>
</comment>
<dbReference type="Pfam" id="PF13589">
    <property type="entry name" value="HATPase_c_3"/>
    <property type="match status" value="1"/>
</dbReference>
<dbReference type="AlphaFoldDB" id="A0A921GC65"/>
<keyword evidence="1" id="KW-0547">Nucleotide-binding</keyword>